<organism evidence="7 8">
    <name type="scientific">Ruegeria pomeroyi</name>
    <dbReference type="NCBI Taxonomy" id="89184"/>
    <lineage>
        <taxon>Bacteria</taxon>
        <taxon>Pseudomonadati</taxon>
        <taxon>Pseudomonadota</taxon>
        <taxon>Alphaproteobacteria</taxon>
        <taxon>Rhodobacterales</taxon>
        <taxon>Roseobacteraceae</taxon>
        <taxon>Ruegeria</taxon>
    </lineage>
</organism>
<evidence type="ECO:0000256" key="6">
    <source>
        <dbReference type="RuleBase" id="RU004296"/>
    </source>
</evidence>
<dbReference type="Pfam" id="PF13365">
    <property type="entry name" value="Trypsin_2"/>
    <property type="match status" value="1"/>
</dbReference>
<keyword evidence="4 6" id="KW-0378">Hydrolase</keyword>
<dbReference type="Proteomes" id="UP000565723">
    <property type="component" value="Unassembled WGS sequence"/>
</dbReference>
<evidence type="ECO:0000313" key="7">
    <source>
        <dbReference type="EMBL" id="NVK98755.1"/>
    </source>
</evidence>
<dbReference type="AlphaFoldDB" id="A0A850LMS6"/>
<dbReference type="InterPro" id="IPR050966">
    <property type="entry name" value="Glutamyl_endopeptidase"/>
</dbReference>
<keyword evidence="2 6" id="KW-0645">Protease</keyword>
<name>A0A850LMS6_9RHOB</name>
<dbReference type="InterPro" id="IPR043504">
    <property type="entry name" value="Peptidase_S1_PA_chymotrypsin"/>
</dbReference>
<keyword evidence="5 6" id="KW-0720">Serine protease</keyword>
<accession>A0A850LMS6</accession>
<proteinExistence type="inferred from homology"/>
<gene>
    <name evidence="7" type="ORF">HW564_17645</name>
</gene>
<keyword evidence="3 6" id="KW-0732">Signal</keyword>
<evidence type="ECO:0000256" key="2">
    <source>
        <dbReference type="ARBA" id="ARBA00022670"/>
    </source>
</evidence>
<dbReference type="SUPFAM" id="SSF50494">
    <property type="entry name" value="Trypsin-like serine proteases"/>
    <property type="match status" value="1"/>
</dbReference>
<evidence type="ECO:0000256" key="5">
    <source>
        <dbReference type="ARBA" id="ARBA00022825"/>
    </source>
</evidence>
<feature type="signal peptide" evidence="6">
    <location>
        <begin position="1"/>
        <end position="19"/>
    </location>
</feature>
<comment type="caution">
    <text evidence="7">The sequence shown here is derived from an EMBL/GenBank/DDBJ whole genome shotgun (WGS) entry which is preliminary data.</text>
</comment>
<dbReference type="Gene3D" id="2.40.10.10">
    <property type="entry name" value="Trypsin-like serine proteases"/>
    <property type="match status" value="2"/>
</dbReference>
<dbReference type="PROSITE" id="PS00134">
    <property type="entry name" value="TRYPSIN_HIS"/>
    <property type="match status" value="1"/>
</dbReference>
<feature type="chain" id="PRO_5033097662" description="Serine protease" evidence="6">
    <location>
        <begin position="20"/>
        <end position="272"/>
    </location>
</feature>
<sequence length="272" mass="28443">MKGLIALALAALLVTPALAQNSGLRRLTDRDDLFGWEAVGRLDIAEQGFCTGTLIAPDLVLTAAHCAFDGRTGAHYRAGEITFRAGFRDGTSVADRRVVQIVTPSEFRASGAVSAERIRVDVALMRLDDPVPTALADPFALHSGDVSGSEISVSSYGRGRAEAISRQRACQMLWRQQGLIAFDCDVTFGSSGAAILAREGSRGRVLSLVSAGGVVDGRSIGYGMELADTVATLKQKLRANAPAPAANIRRLQVGGSLSSGTSGAKFLRPGGS</sequence>
<dbReference type="PANTHER" id="PTHR15462:SF8">
    <property type="entry name" value="SERINE PROTEASE"/>
    <property type="match status" value="1"/>
</dbReference>
<dbReference type="RefSeq" id="WP_011049166.1">
    <property type="nucleotide sequence ID" value="NZ_CP076685.1"/>
</dbReference>
<dbReference type="GO" id="GO:0004252">
    <property type="term" value="F:serine-type endopeptidase activity"/>
    <property type="evidence" value="ECO:0007669"/>
    <property type="project" value="InterPro"/>
</dbReference>
<evidence type="ECO:0000256" key="1">
    <source>
        <dbReference type="ARBA" id="ARBA00008764"/>
    </source>
</evidence>
<dbReference type="SMR" id="A0A850LMS6"/>
<dbReference type="EC" id="3.4.21.-" evidence="6"/>
<reference evidence="7 8" key="1">
    <citation type="journal article" date="2020" name="Proc. Natl. Acad. Sci. U.S.A.">
        <title>Ecological drivers of bacterial community assembly in synthetic phycospheres.</title>
        <authorList>
            <person name="Fu H."/>
            <person name="Uchimiya M."/>
            <person name="Gore J."/>
            <person name="Moran M.A."/>
        </authorList>
    </citation>
    <scope>NUCLEOTIDE SEQUENCE [LARGE SCALE GENOMIC DNA]</scope>
    <source>
        <strain evidence="7">HF-Din03</strain>
    </source>
</reference>
<comment type="similarity">
    <text evidence="1 6">Belongs to the peptidase S1B family.</text>
</comment>
<dbReference type="EMBL" id="JABXIY010000049">
    <property type="protein sequence ID" value="NVK98755.1"/>
    <property type="molecule type" value="Genomic_DNA"/>
</dbReference>
<dbReference type="PRINTS" id="PR00839">
    <property type="entry name" value="V8PROTEASE"/>
</dbReference>
<protein>
    <recommendedName>
        <fullName evidence="6">Serine protease</fullName>
        <ecNumber evidence="6">3.4.21.-</ecNumber>
    </recommendedName>
</protein>
<dbReference type="GO" id="GO:0006508">
    <property type="term" value="P:proteolysis"/>
    <property type="evidence" value="ECO:0007669"/>
    <property type="project" value="UniProtKB-KW"/>
</dbReference>
<dbReference type="PANTHER" id="PTHR15462">
    <property type="entry name" value="SERINE PROTEASE"/>
    <property type="match status" value="1"/>
</dbReference>
<evidence type="ECO:0000313" key="8">
    <source>
        <dbReference type="Proteomes" id="UP000565723"/>
    </source>
</evidence>
<dbReference type="OMA" id="MRISAWL"/>
<dbReference type="InterPro" id="IPR018114">
    <property type="entry name" value="TRYPSIN_HIS"/>
</dbReference>
<evidence type="ECO:0000256" key="4">
    <source>
        <dbReference type="ARBA" id="ARBA00022801"/>
    </source>
</evidence>
<evidence type="ECO:0000256" key="3">
    <source>
        <dbReference type="ARBA" id="ARBA00022729"/>
    </source>
</evidence>
<dbReference type="InterPro" id="IPR008256">
    <property type="entry name" value="Peptidase_S1B"/>
</dbReference>
<dbReference type="InterPro" id="IPR009003">
    <property type="entry name" value="Peptidase_S1_PA"/>
</dbReference>